<feature type="signal peptide" evidence="2">
    <location>
        <begin position="1"/>
        <end position="18"/>
    </location>
</feature>
<feature type="region of interest" description="Disordered" evidence="1">
    <location>
        <begin position="21"/>
        <end position="52"/>
    </location>
</feature>
<proteinExistence type="predicted"/>
<evidence type="ECO:0000313" key="3">
    <source>
        <dbReference type="EMBL" id="PXY22192.1"/>
    </source>
</evidence>
<gene>
    <name evidence="3" type="ORF">BAY60_20085</name>
</gene>
<dbReference type="Proteomes" id="UP000249915">
    <property type="component" value="Unassembled WGS sequence"/>
</dbReference>
<keyword evidence="4" id="KW-1185">Reference proteome</keyword>
<dbReference type="RefSeq" id="WP_112282795.1">
    <property type="nucleotide sequence ID" value="NZ_MASW01000005.1"/>
</dbReference>
<accession>A0A2V4ANL3</accession>
<dbReference type="AlphaFoldDB" id="A0A2V4ANL3"/>
<evidence type="ECO:0000256" key="2">
    <source>
        <dbReference type="SAM" id="SignalP"/>
    </source>
</evidence>
<organism evidence="3 4">
    <name type="scientific">Prauserella muralis</name>
    <dbReference type="NCBI Taxonomy" id="588067"/>
    <lineage>
        <taxon>Bacteria</taxon>
        <taxon>Bacillati</taxon>
        <taxon>Actinomycetota</taxon>
        <taxon>Actinomycetes</taxon>
        <taxon>Pseudonocardiales</taxon>
        <taxon>Pseudonocardiaceae</taxon>
        <taxon>Prauserella</taxon>
    </lineage>
</organism>
<name>A0A2V4ANL3_9PSEU</name>
<reference evidence="3 4" key="1">
    <citation type="submission" date="2016-07" db="EMBL/GenBank/DDBJ databases">
        <title>Draft genome sequence of Prauserella muralis DSM 45305, isolated from a mould-covered wall in an indoor environment.</title>
        <authorList>
            <person name="Ruckert C."/>
            <person name="Albersmeier A."/>
            <person name="Jiang C.-L."/>
            <person name="Jiang Y."/>
            <person name="Kalinowski J."/>
            <person name="Schneider O."/>
            <person name="Winkler A."/>
            <person name="Zotchev S.B."/>
        </authorList>
    </citation>
    <scope>NUCLEOTIDE SEQUENCE [LARGE SCALE GENOMIC DNA]</scope>
    <source>
        <strain evidence="3 4">DSM 45305</strain>
    </source>
</reference>
<evidence type="ECO:0000256" key="1">
    <source>
        <dbReference type="SAM" id="MobiDB-lite"/>
    </source>
</evidence>
<dbReference type="EMBL" id="MASW01000005">
    <property type="protein sequence ID" value="PXY22192.1"/>
    <property type="molecule type" value="Genomic_DNA"/>
</dbReference>
<sequence length="120" mass="12402">MRPFVPAAATAVALPLLAACGDTPPTDRMPPAPPSVSSTTTPTSPPAKPGEEITVRGTVASGVEPNCLVLSAGGREYLLLEPEPVLKPGVQAVVRGRTHPNQATTCMQGTPLRVLDAWRA</sequence>
<keyword evidence="2" id="KW-0732">Signal</keyword>
<feature type="chain" id="PRO_5043680305" evidence="2">
    <location>
        <begin position="19"/>
        <end position="120"/>
    </location>
</feature>
<dbReference type="OrthoDB" id="5148907at2"/>
<protein>
    <submittedName>
        <fullName evidence="3">Uncharacterized protein</fullName>
    </submittedName>
</protein>
<dbReference type="PROSITE" id="PS51257">
    <property type="entry name" value="PROKAR_LIPOPROTEIN"/>
    <property type="match status" value="1"/>
</dbReference>
<comment type="caution">
    <text evidence="3">The sequence shown here is derived from an EMBL/GenBank/DDBJ whole genome shotgun (WGS) entry which is preliminary data.</text>
</comment>
<evidence type="ECO:0000313" key="4">
    <source>
        <dbReference type="Proteomes" id="UP000249915"/>
    </source>
</evidence>